<evidence type="ECO:0000313" key="4">
    <source>
        <dbReference type="Proteomes" id="UP000248134"/>
    </source>
</evidence>
<protein>
    <recommendedName>
        <fullName evidence="2">Autotransporter domain-containing protein</fullName>
    </recommendedName>
</protein>
<dbReference type="Gene3D" id="2.40.128.130">
    <property type="entry name" value="Autotransporter beta-domain"/>
    <property type="match status" value="1"/>
</dbReference>
<dbReference type="Pfam" id="PF03797">
    <property type="entry name" value="Autotransporter"/>
    <property type="match status" value="1"/>
</dbReference>
<evidence type="ECO:0000259" key="2">
    <source>
        <dbReference type="PROSITE" id="PS51208"/>
    </source>
</evidence>
<evidence type="ECO:0000313" key="3">
    <source>
        <dbReference type="EMBL" id="PZA10299.1"/>
    </source>
</evidence>
<feature type="chain" id="PRO_5016420374" description="Autotransporter domain-containing protein" evidence="1">
    <location>
        <begin position="28"/>
        <end position="1075"/>
    </location>
</feature>
<comment type="caution">
    <text evidence="3">The sequence shown here is derived from an EMBL/GenBank/DDBJ whole genome shotgun (WGS) entry which is preliminary data.</text>
</comment>
<dbReference type="SUPFAM" id="SSF103515">
    <property type="entry name" value="Autotransporter"/>
    <property type="match status" value="1"/>
</dbReference>
<proteinExistence type="predicted"/>
<dbReference type="PROSITE" id="PS51208">
    <property type="entry name" value="AUTOTRANSPORTER"/>
    <property type="match status" value="1"/>
</dbReference>
<feature type="domain" description="Autotransporter" evidence="2">
    <location>
        <begin position="798"/>
        <end position="1075"/>
    </location>
</feature>
<accession>A0A323UDC8</accession>
<dbReference type="SMART" id="SM00869">
    <property type="entry name" value="Autotransporter"/>
    <property type="match status" value="1"/>
</dbReference>
<dbReference type="EMBL" id="QKQS01000023">
    <property type="protein sequence ID" value="PZA10299.1"/>
    <property type="molecule type" value="Genomic_DNA"/>
</dbReference>
<dbReference type="InterPro" id="IPR036709">
    <property type="entry name" value="Autotransporte_beta_dom_sf"/>
</dbReference>
<dbReference type="OrthoDB" id="9804931at2"/>
<dbReference type="AlphaFoldDB" id="A0A323UDC8"/>
<dbReference type="Proteomes" id="UP000248134">
    <property type="component" value="Unassembled WGS sequence"/>
</dbReference>
<dbReference type="RefSeq" id="WP_110786409.1">
    <property type="nucleotide sequence ID" value="NZ_QKQS01000023.1"/>
</dbReference>
<dbReference type="InterPro" id="IPR005546">
    <property type="entry name" value="Autotransporte_beta"/>
</dbReference>
<keyword evidence="1" id="KW-0732">Signal</keyword>
<name>A0A323UDC8_RHOPL</name>
<organism evidence="3 4">
    <name type="scientific">Rhodopseudomonas palustris</name>
    <dbReference type="NCBI Taxonomy" id="1076"/>
    <lineage>
        <taxon>Bacteria</taxon>
        <taxon>Pseudomonadati</taxon>
        <taxon>Pseudomonadota</taxon>
        <taxon>Alphaproteobacteria</taxon>
        <taxon>Hyphomicrobiales</taxon>
        <taxon>Nitrobacteraceae</taxon>
        <taxon>Rhodopseudomonas</taxon>
    </lineage>
</organism>
<reference evidence="3 4" key="1">
    <citation type="submission" date="2018-06" db="EMBL/GenBank/DDBJ databases">
        <title>Draft Whole-Genome Sequence of the purple photosynthetic bacterium Rhodospeudomonas palustris XCP.</title>
        <authorList>
            <person name="Rayyan A."/>
            <person name="Meyer T.E."/>
            <person name="Kyndt J.A."/>
        </authorList>
    </citation>
    <scope>NUCLEOTIDE SEQUENCE [LARGE SCALE GENOMIC DNA]</scope>
    <source>
        <strain evidence="3 4">XCP</strain>
    </source>
</reference>
<dbReference type="PROSITE" id="PS51257">
    <property type="entry name" value="PROKAR_LIPOPROTEIN"/>
    <property type="match status" value="1"/>
</dbReference>
<feature type="signal peptide" evidence="1">
    <location>
        <begin position="1"/>
        <end position="27"/>
    </location>
</feature>
<gene>
    <name evidence="3" type="ORF">DNX69_13000</name>
</gene>
<sequence length="1075" mass="108212">MLKWRAGASWMVFACLGVISVSCPASAASFDVSSGATDTTAKTVTGTETGTVESGGTLNVSGTAISFTGPAAGVVINNSGTISSGNRGIDTSGSNPPRSLTLNNFAGALISTVDDAFRLNTAIGNGTVVINNSGTIVSNTGQVFDFAGNNSATGTVQINNNAGGVIRALGNDAIKPGSGSTTITNAGLIDATNGANRGINLNIGDLGTVTSFQVINTATGTIQSQDDAIRATAGTLATTGSFTIDNAGTIVSTGTGQAIDFNDLTSGTIQIINRATGVIRSTGADAVRPGEGATVTNYGLIYSDGVVGSSNDGIDWQSHSGTVINKSGGTISGFRHGITTDADVNVTNEAGATIIGRNGSGVGSDGTGTVVNYGRITGAYNGGGTGDGDGVDVDFAATVTNYGIIEGTGAGGYDSGGRLNNSEGLSIGGGTVINFGTISSASYGIVVNNDSNADGSRSGVAATTITNNAGGTIVGQNGFAIRLENKTGTTADNDTIVNAGTIIGNGAIPDPNAVVLLQNGSVDTNSVGTLDGVTYTGTGSARFIRGDGSAIQMGEGNDVLTNSGTIIGNNGRAVNMEGGNDTVNILSGSRIVGLVNGGTGTDTLNYYKVGLSVAKRAQLAAGQTVNIGGTLYTSFEVANAFAPSFSAFASSAHPGSAGPAWLLDNLSNSVAASADALAMIDSVASAADVGAALAQLSPASYQGLGRMTLNSASQTGMLIDQRMMQTRFGGGSDFGGAGAALAMADAGLFGSSGSTMERTLASLGTWNTRDALAASGWGANADALAYAPITKAPPLRAAVDPGFGVFVGSSLSNSREGARPDVSATRSTTASVVAGADWRVSDRWVLGAFGSYALTSGDLDSLGSTTKITSRSIGGYGSYRAPWWYANVLGFYGWDGYDNRRVALGSANSSRFDGNHYTVRGAIGTDLRMFGGFVVTPEVSLQYTRVATDAFTETGSVSALSVAADRAESLRSGASLRIAHDLQTSNGVLTPELRLAWLHEFRDGVRSIDANFVEPTLPGIFTTFTGQGIRDRGVFGTGVTGRLGQTALVSIGYDAIVGSKDSVTHLVSGKVKVAF</sequence>
<evidence type="ECO:0000256" key="1">
    <source>
        <dbReference type="SAM" id="SignalP"/>
    </source>
</evidence>